<dbReference type="Proteomes" id="UP000008672">
    <property type="component" value="Unassembled WGS sequence"/>
</dbReference>
<evidence type="ECO:0000313" key="1">
    <source>
        <dbReference type="Ensembl" id="ENSLACP00000002071.1"/>
    </source>
</evidence>
<dbReference type="HOGENOM" id="CLU_1440622_0_0_1"/>
<dbReference type="eggNOG" id="KOG4683">
    <property type="taxonomic scope" value="Eukaryota"/>
</dbReference>
<keyword evidence="2" id="KW-1185">Reference proteome</keyword>
<reference evidence="1" key="3">
    <citation type="submission" date="2025-09" db="UniProtKB">
        <authorList>
            <consortium name="Ensembl"/>
        </authorList>
    </citation>
    <scope>IDENTIFICATION</scope>
</reference>
<dbReference type="EMBL" id="AFYH01240741">
    <property type="status" value="NOT_ANNOTATED_CDS"/>
    <property type="molecule type" value="Genomic_DNA"/>
</dbReference>
<reference evidence="2" key="1">
    <citation type="submission" date="2011-08" db="EMBL/GenBank/DDBJ databases">
        <title>The draft genome of Latimeria chalumnae.</title>
        <authorList>
            <person name="Di Palma F."/>
            <person name="Alfoldi J."/>
            <person name="Johnson J."/>
            <person name="Berlin A."/>
            <person name="Gnerre S."/>
            <person name="Jaffe D."/>
            <person name="MacCallum I."/>
            <person name="Young S."/>
            <person name="Walker B.J."/>
            <person name="Lander E."/>
            <person name="Lindblad-Toh K."/>
        </authorList>
    </citation>
    <scope>NUCLEOTIDE SEQUENCE [LARGE SCALE GENOMIC DNA]</scope>
    <source>
        <strain evidence="2">Wild caught</strain>
    </source>
</reference>
<proteinExistence type="predicted"/>
<sequence length="188" mass="21951">MKRKKKGQTLEMGSLKENWVEETRRLMLVCALFALLLVLAAPLSAQTDNSGSFATRQKELKMDTALLFIHNELSQPVQLYWLSDHCYQCLYQKLRTIPPRKERGKPSFAAITVDSRFPLTMLLNDTLDKRKFCRIHTHFGEFGNYSIRVKNFTDCNEEVACNMITNSAPVNSYLRRYHFLFLFFHIFA</sequence>
<dbReference type="STRING" id="7897.ENSLACP00000002071"/>
<dbReference type="EMBL" id="AFYH01240740">
    <property type="status" value="NOT_ANNOTATED_CDS"/>
    <property type="molecule type" value="Genomic_DNA"/>
</dbReference>
<protein>
    <submittedName>
        <fullName evidence="1">Uncharacterized protein</fullName>
    </submittedName>
</protein>
<organism evidence="1 2">
    <name type="scientific">Latimeria chalumnae</name>
    <name type="common">Coelacanth</name>
    <dbReference type="NCBI Taxonomy" id="7897"/>
    <lineage>
        <taxon>Eukaryota</taxon>
        <taxon>Metazoa</taxon>
        <taxon>Chordata</taxon>
        <taxon>Craniata</taxon>
        <taxon>Vertebrata</taxon>
        <taxon>Euteleostomi</taxon>
        <taxon>Coelacanthiformes</taxon>
        <taxon>Coelacanthidae</taxon>
        <taxon>Latimeria</taxon>
    </lineage>
</organism>
<evidence type="ECO:0000313" key="2">
    <source>
        <dbReference type="Proteomes" id="UP000008672"/>
    </source>
</evidence>
<dbReference type="Ensembl" id="ENSLACT00000002085.1">
    <property type="protein sequence ID" value="ENSLACP00000002071.1"/>
    <property type="gene ID" value="ENSLACG00000001850.1"/>
</dbReference>
<reference evidence="1" key="2">
    <citation type="submission" date="2025-08" db="UniProtKB">
        <authorList>
            <consortium name="Ensembl"/>
        </authorList>
    </citation>
    <scope>IDENTIFICATION</scope>
</reference>
<dbReference type="EMBL" id="AFYH01240739">
    <property type="status" value="NOT_ANNOTATED_CDS"/>
    <property type="molecule type" value="Genomic_DNA"/>
</dbReference>
<accession>H2ZXF0</accession>
<dbReference type="AlphaFoldDB" id="H2ZXF0"/>
<dbReference type="GeneTree" id="ENSGT00390000001491"/>
<name>H2ZXF0_LATCH</name>
<dbReference type="InParanoid" id="H2ZXF0"/>
<dbReference type="Bgee" id="ENSLACG00000001850">
    <property type="expression patterns" value="Expressed in muscle tissue and 3 other cell types or tissues"/>
</dbReference>
<dbReference type="OMA" id="DHINCSI"/>